<protein>
    <submittedName>
        <fullName evidence="1">Uncharacterized protein</fullName>
    </submittedName>
</protein>
<comment type="caution">
    <text evidence="1">The sequence shown here is derived from an EMBL/GenBank/DDBJ whole genome shotgun (WGS) entry which is preliminary data.</text>
</comment>
<name>A0ABT3CKD9_9MYCO</name>
<dbReference type="Proteomes" id="UP001526201">
    <property type="component" value="Unassembled WGS sequence"/>
</dbReference>
<evidence type="ECO:0000313" key="2">
    <source>
        <dbReference type="Proteomes" id="UP001526201"/>
    </source>
</evidence>
<sequence>MTTTFPRGSMPNFDISPSGPLRIGVDHAPNGAIRIRATDLRGVTQRAAAVRADHPDAVVVVDIEAMIARDAQSARSALAQAGWDRGDTLLYVGTPAGLAGLIADIHALAIADGAVLLPVTDAARVLIFDEVLPELSTMGPISSLTREPRPA</sequence>
<reference evidence="1 2" key="1">
    <citation type="journal article" date="2022" name="BMC Genomics">
        <title>Comparative genome analysis of mycobacteria focusing on tRNA and non-coding RNA.</title>
        <authorList>
            <person name="Behra P.R.K."/>
            <person name="Pettersson B.M.F."/>
            <person name="Ramesh M."/>
            <person name="Das S."/>
            <person name="Dasgupta S."/>
            <person name="Kirsebom L.A."/>
        </authorList>
    </citation>
    <scope>NUCLEOTIDE SEQUENCE [LARGE SCALE GENOMIC DNA]</scope>
    <source>
        <strain evidence="1 2">DSM 44078</strain>
    </source>
</reference>
<organism evidence="1 2">
    <name type="scientific">Mycolicibacterium komossense</name>
    <dbReference type="NCBI Taxonomy" id="1779"/>
    <lineage>
        <taxon>Bacteria</taxon>
        <taxon>Bacillati</taxon>
        <taxon>Actinomycetota</taxon>
        <taxon>Actinomycetes</taxon>
        <taxon>Mycobacteriales</taxon>
        <taxon>Mycobacteriaceae</taxon>
        <taxon>Mycolicibacterium</taxon>
    </lineage>
</organism>
<dbReference type="InterPro" id="IPR036661">
    <property type="entry name" value="Luciferase-like_sf"/>
</dbReference>
<dbReference type="EMBL" id="JACKTY010000048">
    <property type="protein sequence ID" value="MCV7229988.1"/>
    <property type="molecule type" value="Genomic_DNA"/>
</dbReference>
<accession>A0ABT3CKD9</accession>
<gene>
    <name evidence="1" type="ORF">H7J73_28660</name>
</gene>
<evidence type="ECO:0000313" key="1">
    <source>
        <dbReference type="EMBL" id="MCV7229988.1"/>
    </source>
</evidence>
<dbReference type="SUPFAM" id="SSF51679">
    <property type="entry name" value="Bacterial luciferase-like"/>
    <property type="match status" value="1"/>
</dbReference>
<keyword evidence="2" id="KW-1185">Reference proteome</keyword>
<proteinExistence type="predicted"/>
<dbReference type="RefSeq" id="WP_264071263.1">
    <property type="nucleotide sequence ID" value="NZ_JACKTY010000048.1"/>
</dbReference>